<evidence type="ECO:0000256" key="2">
    <source>
        <dbReference type="ARBA" id="ARBA00005983"/>
    </source>
</evidence>
<name>A0ABT1HT74_STRSD</name>
<dbReference type="InterPro" id="IPR017438">
    <property type="entry name" value="ATP-NAD_kinase_N"/>
</dbReference>
<dbReference type="InterPro" id="IPR016064">
    <property type="entry name" value="NAD/diacylglycerol_kinase_sf"/>
</dbReference>
<protein>
    <submittedName>
        <fullName evidence="4">Diacylglycerol kinase family enzyme</fullName>
    </submittedName>
</protein>
<keyword evidence="4" id="KW-0808">Transferase</keyword>
<dbReference type="Pfam" id="PF00781">
    <property type="entry name" value="DAGK_cat"/>
    <property type="match status" value="1"/>
</dbReference>
<feature type="domain" description="DAGKc" evidence="3">
    <location>
        <begin position="1"/>
        <end position="135"/>
    </location>
</feature>
<proteinExistence type="inferred from homology"/>
<dbReference type="SMART" id="SM00046">
    <property type="entry name" value="DAGKc"/>
    <property type="match status" value="1"/>
</dbReference>
<evidence type="ECO:0000259" key="3">
    <source>
        <dbReference type="PROSITE" id="PS50146"/>
    </source>
</evidence>
<dbReference type="InterPro" id="IPR050187">
    <property type="entry name" value="Lipid_Phosphate_FormReg"/>
</dbReference>
<dbReference type="PROSITE" id="PS50146">
    <property type="entry name" value="DAGK"/>
    <property type="match status" value="1"/>
</dbReference>
<accession>A0ABT1HT74</accession>
<organism evidence="4 5">
    <name type="scientific">Streptoalloteichus tenebrarius (strain ATCC 17920 / DSM 40477 / JCM 4838 / CBS 697.72 / NBRC 16177 / NCIMB 11028 / NRRL B-12390 / A12253. 1 / ISP 5477)</name>
    <name type="common">Streptomyces tenebrarius</name>
    <dbReference type="NCBI Taxonomy" id="1933"/>
    <lineage>
        <taxon>Bacteria</taxon>
        <taxon>Bacillati</taxon>
        <taxon>Actinomycetota</taxon>
        <taxon>Actinomycetes</taxon>
        <taxon>Pseudonocardiales</taxon>
        <taxon>Pseudonocardiaceae</taxon>
        <taxon>Streptoalloteichus</taxon>
    </lineage>
</organism>
<gene>
    <name evidence="4" type="ORF">LX15_002407</name>
</gene>
<dbReference type="InterPro" id="IPR001206">
    <property type="entry name" value="Diacylglycerol_kinase_cat_dom"/>
</dbReference>
<evidence type="ECO:0000256" key="1">
    <source>
        <dbReference type="ARBA" id="ARBA00001946"/>
    </source>
</evidence>
<dbReference type="PANTHER" id="PTHR12358:SF106">
    <property type="entry name" value="LIPID KINASE YEGS"/>
    <property type="match status" value="1"/>
</dbReference>
<dbReference type="Gene3D" id="3.40.50.10330">
    <property type="entry name" value="Probable inorganic polyphosphate/atp-NAD kinase, domain 1"/>
    <property type="match status" value="1"/>
</dbReference>
<evidence type="ECO:0000313" key="5">
    <source>
        <dbReference type="Proteomes" id="UP001205311"/>
    </source>
</evidence>
<dbReference type="RefSeq" id="WP_253669621.1">
    <property type="nucleotide sequence ID" value="NZ_JAMTCP010000010.1"/>
</dbReference>
<dbReference type="GO" id="GO:0016301">
    <property type="term" value="F:kinase activity"/>
    <property type="evidence" value="ECO:0007669"/>
    <property type="project" value="UniProtKB-KW"/>
</dbReference>
<comment type="caution">
    <text evidence="4">The sequence shown here is derived from an EMBL/GenBank/DDBJ whole genome shotgun (WGS) entry which is preliminary data.</text>
</comment>
<sequence>MRALLVVNPQATATTPAGRDVLAHALASAVKLDVLETDYRGHAADAAREAAASGFDLVVAHGGDGTVNEVVNGLLAEGVRDDAPMLGVVPGGSANVFARALGLPRDPVEATHHLLRAVEEGSSRRVGLGRVSGEGEQAARWFTFNAGLGWDADVVARMETLRAKGRTATPLRYARVAVTSYFRLDRGHPRLTVEVPGSEPVDGVHLAFVSNTDPWTYLDARAMHLNPGCSFDGGLGLFALRTLRMPTVLRHVGQVFLNREPRGENLVRLDDVGTIKVTCVDPVRLQVDGDHLGERTAVEFSSASAALRVAV</sequence>
<dbReference type="Proteomes" id="UP001205311">
    <property type="component" value="Unassembled WGS sequence"/>
</dbReference>
<dbReference type="Gene3D" id="2.60.200.40">
    <property type="match status" value="1"/>
</dbReference>
<keyword evidence="4" id="KW-0418">Kinase</keyword>
<comment type="similarity">
    <text evidence="2">Belongs to the diacylglycerol/lipid kinase family.</text>
</comment>
<dbReference type="EMBL" id="JAMTCP010000010">
    <property type="protein sequence ID" value="MCP2258709.1"/>
    <property type="molecule type" value="Genomic_DNA"/>
</dbReference>
<keyword evidence="5" id="KW-1185">Reference proteome</keyword>
<dbReference type="PANTHER" id="PTHR12358">
    <property type="entry name" value="SPHINGOSINE KINASE"/>
    <property type="match status" value="1"/>
</dbReference>
<comment type="cofactor">
    <cofactor evidence="1">
        <name>Mg(2+)</name>
        <dbReference type="ChEBI" id="CHEBI:18420"/>
    </cofactor>
</comment>
<evidence type="ECO:0000313" key="4">
    <source>
        <dbReference type="EMBL" id="MCP2258709.1"/>
    </source>
</evidence>
<dbReference type="SUPFAM" id="SSF111331">
    <property type="entry name" value="NAD kinase/diacylglycerol kinase-like"/>
    <property type="match status" value="1"/>
</dbReference>
<reference evidence="4 5" key="1">
    <citation type="submission" date="2022-06" db="EMBL/GenBank/DDBJ databases">
        <title>Genomic Encyclopedia of Archaeal and Bacterial Type Strains, Phase II (KMG-II): from individual species to whole genera.</title>
        <authorList>
            <person name="Goeker M."/>
        </authorList>
    </citation>
    <scope>NUCLEOTIDE SEQUENCE [LARGE SCALE GENOMIC DNA]</scope>
    <source>
        <strain evidence="4 5">DSM 40477</strain>
    </source>
</reference>